<dbReference type="PANTHER" id="PTHR23422:SF11">
    <property type="entry name" value="DIPEPTIDYL PEPTIDASE 3"/>
    <property type="match status" value="1"/>
</dbReference>
<organism evidence="3 4">
    <name type="scientific">Psylliodes chrysocephalus</name>
    <dbReference type="NCBI Taxonomy" id="3402493"/>
    <lineage>
        <taxon>Eukaryota</taxon>
        <taxon>Metazoa</taxon>
        <taxon>Ecdysozoa</taxon>
        <taxon>Arthropoda</taxon>
        <taxon>Hexapoda</taxon>
        <taxon>Insecta</taxon>
        <taxon>Pterygota</taxon>
        <taxon>Neoptera</taxon>
        <taxon>Endopterygota</taxon>
        <taxon>Coleoptera</taxon>
        <taxon>Polyphaga</taxon>
        <taxon>Cucujiformia</taxon>
        <taxon>Chrysomeloidea</taxon>
        <taxon>Chrysomelidae</taxon>
        <taxon>Galerucinae</taxon>
        <taxon>Alticini</taxon>
        <taxon>Psylliodes</taxon>
    </lineage>
</organism>
<name>A0A9P0CRW4_9CUCU</name>
<dbReference type="Gene3D" id="3.30.540.30">
    <property type="match status" value="2"/>
</dbReference>
<dbReference type="Pfam" id="PF03571">
    <property type="entry name" value="Peptidase_M49"/>
    <property type="match status" value="1"/>
</dbReference>
<keyword evidence="2" id="KW-0378">Hydrolase</keyword>
<keyword evidence="1" id="KW-0479">Metal-binding</keyword>
<protein>
    <submittedName>
        <fullName evidence="3">Uncharacterized protein</fullName>
    </submittedName>
</protein>
<evidence type="ECO:0000256" key="1">
    <source>
        <dbReference type="ARBA" id="ARBA00022723"/>
    </source>
</evidence>
<dbReference type="GO" id="GO:0008239">
    <property type="term" value="F:dipeptidyl-peptidase activity"/>
    <property type="evidence" value="ECO:0007669"/>
    <property type="project" value="TreeGrafter"/>
</dbReference>
<proteinExistence type="predicted"/>
<reference evidence="3" key="1">
    <citation type="submission" date="2022-01" db="EMBL/GenBank/DDBJ databases">
        <authorList>
            <person name="King R."/>
        </authorList>
    </citation>
    <scope>NUCLEOTIDE SEQUENCE</scope>
</reference>
<evidence type="ECO:0000256" key="2">
    <source>
        <dbReference type="ARBA" id="ARBA00022801"/>
    </source>
</evidence>
<dbReference type="InterPro" id="IPR039461">
    <property type="entry name" value="Peptidase_M49"/>
</dbReference>
<accession>A0A9P0CRW4</accession>
<dbReference type="AlphaFoldDB" id="A0A9P0CRW4"/>
<evidence type="ECO:0000313" key="3">
    <source>
        <dbReference type="EMBL" id="CAH1107204.1"/>
    </source>
</evidence>
<dbReference type="Proteomes" id="UP001153636">
    <property type="component" value="Chromosome 20"/>
</dbReference>
<sequence length="308" mass="34747">MEKVIDRSQYVLPNDQPVVSLEVKSAFDGLTQKEKLYAHYISKASWHGGLITLLQTSPESGPIFVLLHKYFAAQDPTELRSAALNAGFTQDEITALYVYSCGVFCNAGNYKGFGDTKFIPNIDQDRLEGLLSISPVWKQLEPLWLKLKHIIYDLSPGKTCLGYNPEGSTTYLSKNCKPEDNDIVQNWLKSEKMECYNTRLFKTVENNHTLYEIRLASEDKTSLRSHTDGNVTFQITSGDYSPLMGKVADDLLKAVEFAANETEMNMLKAYANSFKTGSLDAHKLGSRYWIKDKGPAVETYIGFIETYR</sequence>
<dbReference type="GO" id="GO:0005737">
    <property type="term" value="C:cytoplasm"/>
    <property type="evidence" value="ECO:0007669"/>
    <property type="project" value="TreeGrafter"/>
</dbReference>
<dbReference type="FunFam" id="3.30.540.30:FF:000003">
    <property type="entry name" value="Dipeptidyl peptidase 3"/>
    <property type="match status" value="1"/>
</dbReference>
<dbReference type="PANTHER" id="PTHR23422">
    <property type="entry name" value="DIPEPTIDYL PEPTIDASE III-RELATED"/>
    <property type="match status" value="1"/>
</dbReference>
<evidence type="ECO:0000313" key="4">
    <source>
        <dbReference type="Proteomes" id="UP001153636"/>
    </source>
</evidence>
<dbReference type="EMBL" id="OV651832">
    <property type="protein sequence ID" value="CAH1107204.1"/>
    <property type="molecule type" value="Genomic_DNA"/>
</dbReference>
<gene>
    <name evidence="3" type="ORF">PSYICH_LOCUS7963</name>
</gene>
<keyword evidence="4" id="KW-1185">Reference proteome</keyword>
<dbReference type="GO" id="GO:0046872">
    <property type="term" value="F:metal ion binding"/>
    <property type="evidence" value="ECO:0007669"/>
    <property type="project" value="UniProtKB-KW"/>
</dbReference>
<dbReference type="OrthoDB" id="4694525at2759"/>